<feature type="coiled-coil region" evidence="1">
    <location>
        <begin position="2452"/>
        <end position="2507"/>
    </location>
</feature>
<dbReference type="GeneID" id="8249195"/>
<feature type="region of interest" description="Disordered" evidence="2">
    <location>
        <begin position="2637"/>
        <end position="2682"/>
    </location>
</feature>
<feature type="compositionally biased region" description="Basic and acidic residues" evidence="2">
    <location>
        <begin position="473"/>
        <end position="487"/>
    </location>
</feature>
<feature type="region of interest" description="Disordered" evidence="2">
    <location>
        <begin position="2386"/>
        <end position="2423"/>
    </location>
</feature>
<feature type="region of interest" description="Disordered" evidence="2">
    <location>
        <begin position="739"/>
        <end position="786"/>
    </location>
</feature>
<reference evidence="3 4" key="1">
    <citation type="journal article" date="2009" name="Science">
        <title>Green evolution and dynamic adaptations revealed by genomes of the marine picoeukaryotes Micromonas.</title>
        <authorList>
            <person name="Worden A.Z."/>
            <person name="Lee J.H."/>
            <person name="Mock T."/>
            <person name="Rouze P."/>
            <person name="Simmons M.P."/>
            <person name="Aerts A.L."/>
            <person name="Allen A.E."/>
            <person name="Cuvelier M.L."/>
            <person name="Derelle E."/>
            <person name="Everett M.V."/>
            <person name="Foulon E."/>
            <person name="Grimwood J."/>
            <person name="Gundlach H."/>
            <person name="Henrissat B."/>
            <person name="Napoli C."/>
            <person name="McDonald S.M."/>
            <person name="Parker M.S."/>
            <person name="Rombauts S."/>
            <person name="Salamov A."/>
            <person name="Von Dassow P."/>
            <person name="Badger J.H."/>
            <person name="Coutinho P.M."/>
            <person name="Demir E."/>
            <person name="Dubchak I."/>
            <person name="Gentemann C."/>
            <person name="Eikrem W."/>
            <person name="Gready J.E."/>
            <person name="John U."/>
            <person name="Lanier W."/>
            <person name="Lindquist E.A."/>
            <person name="Lucas S."/>
            <person name="Mayer K.F."/>
            <person name="Moreau H."/>
            <person name="Not F."/>
            <person name="Otillar R."/>
            <person name="Panaud O."/>
            <person name="Pangilinan J."/>
            <person name="Paulsen I."/>
            <person name="Piegu B."/>
            <person name="Poliakov A."/>
            <person name="Robbens S."/>
            <person name="Schmutz J."/>
            <person name="Toulza E."/>
            <person name="Wyss T."/>
            <person name="Zelensky A."/>
            <person name="Zhou K."/>
            <person name="Armbrust E.V."/>
            <person name="Bhattacharya D."/>
            <person name="Goodenough U.W."/>
            <person name="Van de Peer Y."/>
            <person name="Grigoriev I.V."/>
        </authorList>
    </citation>
    <scope>NUCLEOTIDE SEQUENCE [LARGE SCALE GENOMIC DNA]</scope>
    <source>
        <strain evidence="4">RCC299 / NOUM17</strain>
    </source>
</reference>
<feature type="compositionally biased region" description="Basic and acidic residues" evidence="2">
    <location>
        <begin position="322"/>
        <end position="339"/>
    </location>
</feature>
<dbReference type="RefSeq" id="XP_002506057.1">
    <property type="nucleotide sequence ID" value="XM_002506011.1"/>
</dbReference>
<protein>
    <submittedName>
        <fullName evidence="3">Uncharacterized protein</fullName>
    </submittedName>
</protein>
<feature type="region of interest" description="Disordered" evidence="2">
    <location>
        <begin position="2195"/>
        <end position="2222"/>
    </location>
</feature>
<feature type="region of interest" description="Disordered" evidence="2">
    <location>
        <begin position="1005"/>
        <end position="1024"/>
    </location>
</feature>
<dbReference type="EMBL" id="CP001332">
    <property type="protein sequence ID" value="ACO67315.1"/>
    <property type="molecule type" value="Genomic_DNA"/>
</dbReference>
<evidence type="ECO:0000256" key="2">
    <source>
        <dbReference type="SAM" id="MobiDB-lite"/>
    </source>
</evidence>
<feature type="compositionally biased region" description="Acidic residues" evidence="2">
    <location>
        <begin position="2309"/>
        <end position="2320"/>
    </location>
</feature>
<sequence length="2682" mass="280185">MAQPRGGGASALEHVSHVLACLVHRHSFFEDEEPPPRLRTGAVPEDVMRRVRRLDAESVKGELARLRRWLPSFVADGDRPVSWGEIADSLAEALDALPQDAASARAYARRFSVLVLSDAVNNPPVPEPEVGSYYERAGLRSRHAALLLVASTEGGDASAAAALATLVAAGHVVPAAAALLAGLRGVDAWDGRAALLSVAAGWRWAGTDHGDEARGDEARDAVGRCVRFVLDEMADEATRGTQRRTVAGSLSAMLWSLWESQGSDRTLDAMFPTLEELGELATVWKEKANAAAESARLLQAVVALMRRWRGETPLPDPPTEGVEIRGKNKDKKDKKAEPHEQEEEKVEEVDEETKELRRRLEKEARFRRELKAALLSGIDGAKDDAKAAAIESVSEHFEAAATDTLASELQRSKRDETVRALLVRVVGVGGAKGPPAALWGKVGRALKAASVVCPGATLDVVDDMLRASGASKGEQKKEEKKTPEKKSSSWFGGSKSSKSTDAPKASKAVPGAGSSNSRILALRFIAWAIEAVQDVPQDVGLEDSDFESDPSTTVAKALTVELWNRAGAFASSVAVAMTPPSGVGKTKGKFVDGELPDRIAYIAREVPPDAPTGDQVEVMLTALRCTPLCLAAPAGTFGEKEATDHVIDIIAAGMGCGERDVEAAARRALRRHCDALSSKSLRRAVQLTLRAAEEAMEGSTDPTEWACRFKTAAAIVAEASRRTADDLYFDAVVEGIEARKEESAVSSQTDDKDATTGEGGPSSGTSPTEDVSVGDDESDSESMSPAVSAALSAAAAVGPRAASAILLATAHPDPAVHAAAAELLAATEDLVDAAALAADSEGHGASAGEDGEDALASRLGGGLLRWLSSEASVGPETRSRAVAMLGGWRDDERVTGWIQKTPLSAAADEGVRRAAHRLFTARVIDYKPPSASATSGGSGGAAPSVHAYDMWKGHVAIYCAAARPRYYDSTQRSGDPKDDDDADDEGAKKTIKKKKETVNVEDAVDAAVAEDEEEETGEKNFDDDEKFDDLEACFDSEQVLRWAWTRCAAAAEASAELGENKDDEARLRKEVMIDALAAAAPPCLSALVASLAKDTTAIAQGVLPMPKDEKELRSRTLPALNRASAGLVILRRLADRIIERDLPRSEAILSRVWAAADVWLEPLSAVTDEALAPTFDQTDACASASNEAAALLKLRHSHAPPAEMDATDAAAKGLAHSLPSKQASVRWYEFVATVLEAVDVVVDKQISKKRADLVIKRVARASRWMCLIDAKGDAKIEEAAKKSESVASATCVKLLLQRPDTIWNAAAASLKQAAAASAREGERPGAAPTIQLLEIVVTAAMSRRGTSPENDGVVIAAALASLGLSPSLSASAAAYRGLRDFAGQRIPKEAAAAAVTAADAAAEAKSPGDVILSLEARRGAVIAATRELLATDPTRTSAVSLGIKALADALGTTVDEKEAWTEAATATEPEFGKSRNACIKLAATSLTWVVEALATVSQNPVDAKTASALAQAALACARVAVSSGIRSAKEGSSSAGVPDTSRLWERVGNAISVINTERYDSELRTAAASAIAVADTLVDACEESLEVTAMATVYLLRSPSGLDIGAKLVSIAASGEGWDSTHAVASNRSAAAMRLAASSAACPVASITFASQLPSLVAAATSQRENSKAARALLEALQIRDTNMNGVVESLARRYPEGRLACRRVLAKGAIRAADVAAGDDNRAKLSPAACASVASSLRLLVATVNPPRMNPSAKPHRAFPLERLADYAARCHRLFALGLMSGEKGLVTAVAAADALATIAQRFAAGGASRESHHANVVTTASVSAAIAALSSTSIECICAGLRLAAACGLAMPALTSAATAALPPNVAPAVGVAFDDGEFSFDQPKSSGESDSSSAAAAIFSRLVLRKMPDIAEKPAHGRALDVARATLAALAGEAPAENPLAAVVVLSMTLRSWPSLHATPDVKTAANAARYLRSLDYQALDSIATALSLLGDKKYAEERKLDFSEGKSPGIVKASPSRPGAALAAATAAAQALATTPGKGLAKSKPSVGRPSGGIWSTQTPTTADKVASRVPDEDDLAAKKRQTTDGNSLAALSARRLEFFESICDGLAEIKLASSTWERSLHFLADTCSSDAKLDIRVAAADLMRALLKSRAKSEGRGKWNPRALSIAGSAMTQTVDDPAMAMACVALSSAADASPPKKRKDKSPIKTPVPPDKNQLGHNQVIDSVLHGGVVDDEGSDVELDDCVVEERDGDDEANDETARLRSPVVSGAQERRLSEWSRRSLLSVTAATQELMKQVTANRLHDEADDGSGSDEEDVTKGSANDPFEEFVPPDESRSTGTPAKPSIASMFTTPTKAKSPFGKFPLGNLGSAIVASRWRVKAGLGGATPVTTRDERRKARQKQLRDGAPPSYVDNDTRSPVAWPGSLNALGLKTPEQLAHDAAVAEAARIAEETAKAEAEAAAKAAEEAAQAEAIAVAKAAEHAAQAAVEVAKAEAEAAAMAEKAAEEVPEAEKAEVKNVEAETVEVKNVKAEKSAEVEAEQVAAMVAAVKIEDTGEPSSNPTKPKTDEAVLQVERAALPPPPVDLGRETIAAEEEVLRAAEQELYGALPPLPSSSVAGEELSSLVEFGESLIGEGTGIEDPAEAASGVDDEPDDGQHGVTSGVADDEIGGGGIRGGRG</sequence>
<accession>C1EHK9</accession>
<dbReference type="InParanoid" id="C1EHK9"/>
<dbReference type="KEGG" id="mis:MICPUN_64264"/>
<dbReference type="Proteomes" id="UP000002009">
    <property type="component" value="Chromosome 14"/>
</dbReference>
<feature type="region of interest" description="Disordered" evidence="2">
    <location>
        <begin position="2306"/>
        <end position="2366"/>
    </location>
</feature>
<proteinExistence type="predicted"/>
<feature type="region of interest" description="Disordered" evidence="2">
    <location>
        <begin position="310"/>
        <end position="348"/>
    </location>
</feature>
<gene>
    <name evidence="3" type="ORF">MICPUN_64264</name>
</gene>
<feature type="compositionally biased region" description="Gly residues" evidence="2">
    <location>
        <begin position="2673"/>
        <end position="2682"/>
    </location>
</feature>
<feature type="region of interest" description="Disordered" evidence="2">
    <location>
        <begin position="2253"/>
        <end position="2277"/>
    </location>
</feature>
<keyword evidence="4" id="KW-1185">Reference proteome</keyword>
<feature type="region of interest" description="Disordered" evidence="2">
    <location>
        <begin position="2038"/>
        <end position="2075"/>
    </location>
</feature>
<name>C1EHK9_MICCC</name>
<organism evidence="3 4">
    <name type="scientific">Micromonas commoda (strain RCC299 / NOUM17 / CCMP2709)</name>
    <name type="common">Picoplanktonic green alga</name>
    <dbReference type="NCBI Taxonomy" id="296587"/>
    <lineage>
        <taxon>Eukaryota</taxon>
        <taxon>Viridiplantae</taxon>
        <taxon>Chlorophyta</taxon>
        <taxon>Mamiellophyceae</taxon>
        <taxon>Mamiellales</taxon>
        <taxon>Mamiellaceae</taxon>
        <taxon>Micromonas</taxon>
    </lineage>
</organism>
<feature type="region of interest" description="Disordered" evidence="2">
    <location>
        <begin position="469"/>
        <end position="513"/>
    </location>
</feature>
<evidence type="ECO:0000313" key="3">
    <source>
        <dbReference type="EMBL" id="ACO67315.1"/>
    </source>
</evidence>
<feature type="compositionally biased region" description="Low complexity" evidence="2">
    <location>
        <begin position="488"/>
        <end position="499"/>
    </location>
</feature>
<evidence type="ECO:0000313" key="4">
    <source>
        <dbReference type="Proteomes" id="UP000002009"/>
    </source>
</evidence>
<evidence type="ECO:0000256" key="1">
    <source>
        <dbReference type="SAM" id="Coils"/>
    </source>
</evidence>
<keyword evidence="1" id="KW-0175">Coiled coil</keyword>
<feature type="compositionally biased region" description="Basic and acidic residues" evidence="2">
    <location>
        <begin position="739"/>
        <end position="755"/>
    </location>
</feature>